<dbReference type="KEGG" id="atq:GH723_02465"/>
<proteinExistence type="predicted"/>
<dbReference type="Proteomes" id="UP000334019">
    <property type="component" value="Chromosome"/>
</dbReference>
<keyword evidence="3" id="KW-1185">Reference proteome</keyword>
<feature type="transmembrane region" description="Helical" evidence="1">
    <location>
        <begin position="20"/>
        <end position="46"/>
    </location>
</feature>
<name>A0A5Q2RJ64_9ACTN</name>
<dbReference type="RefSeq" id="WP_153758163.1">
    <property type="nucleotide sequence ID" value="NZ_CP045851.1"/>
</dbReference>
<organism evidence="2 3">
    <name type="scientific">Actinomarinicola tropica</name>
    <dbReference type="NCBI Taxonomy" id="2789776"/>
    <lineage>
        <taxon>Bacteria</taxon>
        <taxon>Bacillati</taxon>
        <taxon>Actinomycetota</taxon>
        <taxon>Acidimicrobiia</taxon>
        <taxon>Acidimicrobiales</taxon>
        <taxon>Iamiaceae</taxon>
        <taxon>Actinomarinicola</taxon>
    </lineage>
</organism>
<reference evidence="2 3" key="1">
    <citation type="submission" date="2019-11" db="EMBL/GenBank/DDBJ databases">
        <authorList>
            <person name="He Y."/>
        </authorList>
    </citation>
    <scope>NUCLEOTIDE SEQUENCE [LARGE SCALE GENOMIC DNA]</scope>
    <source>
        <strain evidence="2 3">SCSIO 58843</strain>
    </source>
</reference>
<keyword evidence="1" id="KW-0472">Membrane</keyword>
<protein>
    <submittedName>
        <fullName evidence="2">Uncharacterized protein</fullName>
    </submittedName>
</protein>
<dbReference type="AlphaFoldDB" id="A0A5Q2RJ64"/>
<dbReference type="EMBL" id="CP045851">
    <property type="protein sequence ID" value="QGG94057.1"/>
    <property type="molecule type" value="Genomic_DNA"/>
</dbReference>
<evidence type="ECO:0000313" key="2">
    <source>
        <dbReference type="EMBL" id="QGG94057.1"/>
    </source>
</evidence>
<gene>
    <name evidence="2" type="ORF">GH723_02465</name>
</gene>
<accession>A0A5Q2RJ64</accession>
<evidence type="ECO:0000256" key="1">
    <source>
        <dbReference type="SAM" id="Phobius"/>
    </source>
</evidence>
<keyword evidence="1" id="KW-1133">Transmembrane helix</keyword>
<evidence type="ECO:0000313" key="3">
    <source>
        <dbReference type="Proteomes" id="UP000334019"/>
    </source>
</evidence>
<sequence>MLVWITWDQVASRNVVADQLPFLASSGLAAIVAAIIGGAALVVAFLPTGPASSG</sequence>
<keyword evidence="1" id="KW-0812">Transmembrane</keyword>